<dbReference type="PaxDb" id="4097-A0A1S4CMW5"/>
<keyword evidence="2" id="KW-1185">Reference proteome</keyword>
<feature type="transmembrane region" description="Helical" evidence="1">
    <location>
        <begin position="125"/>
        <end position="153"/>
    </location>
</feature>
<protein>
    <submittedName>
        <fullName evidence="3">Uncharacterized protein LOC107820788</fullName>
    </submittedName>
</protein>
<dbReference type="AlphaFoldDB" id="A0A1S4CMW5"/>
<dbReference type="Proteomes" id="UP000790787">
    <property type="component" value="Chromosome 20"/>
</dbReference>
<reference evidence="2" key="1">
    <citation type="journal article" date="2014" name="Nat. Commun.">
        <title>The tobacco genome sequence and its comparison with those of tomato and potato.</title>
        <authorList>
            <person name="Sierro N."/>
            <person name="Battey J.N."/>
            <person name="Ouadi S."/>
            <person name="Bakaher N."/>
            <person name="Bovet L."/>
            <person name="Willig A."/>
            <person name="Goepfert S."/>
            <person name="Peitsch M.C."/>
            <person name="Ivanov N.V."/>
        </authorList>
    </citation>
    <scope>NUCLEOTIDE SEQUENCE [LARGE SCALE GENOMIC DNA]</scope>
</reference>
<dbReference type="PANTHER" id="PTHR33133">
    <property type="entry name" value="OS08G0107100 PROTEIN-RELATED"/>
    <property type="match status" value="1"/>
</dbReference>
<evidence type="ECO:0000256" key="1">
    <source>
        <dbReference type="SAM" id="Phobius"/>
    </source>
</evidence>
<dbReference type="GeneID" id="107820788"/>
<evidence type="ECO:0000313" key="3">
    <source>
        <dbReference type="RefSeq" id="XP_016502617.1"/>
    </source>
</evidence>
<dbReference type="STRING" id="4097.A0A1S4CMW5"/>
<dbReference type="RefSeq" id="XP_016502617.1">
    <property type="nucleotide sequence ID" value="XM_016647131.1"/>
</dbReference>
<accession>A0A1S4CMW5</accession>
<feature type="transmembrane region" description="Helical" evidence="1">
    <location>
        <begin position="273"/>
        <end position="293"/>
    </location>
</feature>
<dbReference type="KEGG" id="nta:107820788"/>
<dbReference type="OrthoDB" id="1225556at2759"/>
<keyword evidence="1" id="KW-1133">Transmembrane helix</keyword>
<feature type="transmembrane region" description="Helical" evidence="1">
    <location>
        <begin position="30"/>
        <end position="51"/>
    </location>
</feature>
<dbReference type="PANTHER" id="PTHR33133:SF47">
    <property type="match status" value="1"/>
</dbReference>
<keyword evidence="1" id="KW-0812">Transmembrane</keyword>
<gene>
    <name evidence="3" type="primary">LOC107820788</name>
</gene>
<evidence type="ECO:0000313" key="2">
    <source>
        <dbReference type="Proteomes" id="UP000790787"/>
    </source>
</evidence>
<proteinExistence type="predicted"/>
<organism evidence="2 3">
    <name type="scientific">Nicotiana tabacum</name>
    <name type="common">Common tobacco</name>
    <dbReference type="NCBI Taxonomy" id="4097"/>
    <lineage>
        <taxon>Eukaryota</taxon>
        <taxon>Viridiplantae</taxon>
        <taxon>Streptophyta</taxon>
        <taxon>Embryophyta</taxon>
        <taxon>Tracheophyta</taxon>
        <taxon>Spermatophyta</taxon>
        <taxon>Magnoliopsida</taxon>
        <taxon>eudicotyledons</taxon>
        <taxon>Gunneridae</taxon>
        <taxon>Pentapetalae</taxon>
        <taxon>asterids</taxon>
        <taxon>lamiids</taxon>
        <taxon>Solanales</taxon>
        <taxon>Solanaceae</taxon>
        <taxon>Nicotianoideae</taxon>
        <taxon>Nicotianeae</taxon>
        <taxon>Nicotiana</taxon>
    </lineage>
</organism>
<reference evidence="3" key="2">
    <citation type="submission" date="2025-08" db="UniProtKB">
        <authorList>
            <consortium name="RefSeq"/>
        </authorList>
    </citation>
    <scope>IDENTIFICATION</scope>
    <source>
        <tissue evidence="3">Leaf</tissue>
    </source>
</reference>
<keyword evidence="1" id="KW-0472">Membrane</keyword>
<name>A0A1S4CMW5_TOBAC</name>
<dbReference type="OMA" id="GIQFHYP"/>
<dbReference type="GO" id="GO:0016020">
    <property type="term" value="C:membrane"/>
    <property type="evidence" value="ECO:0000318"/>
    <property type="project" value="GO_Central"/>
</dbReference>
<sequence>MSSASTENRSLWKEILISTRSLFKANFGHFHVLSILFLLPISFSLVVYPSFHLSLFHPDYDFITQPELSNFFDSSFEIIVPVAYTLFLVLLFLCAVATITYSAVHASYDRPINFISSIKSIRNSFSPLLSTFIVSQTIYTSIALIFALSLGFIVQILQSLGFLELKYDSNNLLFLLIPALIVLVPALLWLQVNWSLAYVIAVVESKWGFETLRRSSYLVKGKRCLVLSRVIFFGLVMVGLIGGGSMFLVIVSAAKGQQWRSAGVILQTAQCSVMGYLGMSQFLVGNVVLYMYCKGLNGEKLPLEIRDKFAGEYVSLLLQEEKNHAIV</sequence>
<feature type="transmembrane region" description="Helical" evidence="1">
    <location>
        <begin position="173"/>
        <end position="203"/>
    </location>
</feature>
<feature type="transmembrane region" description="Helical" evidence="1">
    <location>
        <begin position="78"/>
        <end position="104"/>
    </location>
</feature>
<feature type="transmembrane region" description="Helical" evidence="1">
    <location>
        <begin position="224"/>
        <end position="253"/>
    </location>
</feature>